<keyword evidence="1 8" id="KW-0808">Transferase</keyword>
<name>A0A5B9QUT3_9BACT</name>
<evidence type="ECO:0000256" key="5">
    <source>
        <dbReference type="PROSITE-ProRule" id="PRU10141"/>
    </source>
</evidence>
<dbReference type="PROSITE" id="PS50011">
    <property type="entry name" value="PROTEIN_KINASE_DOM"/>
    <property type="match status" value="1"/>
</dbReference>
<keyword evidence="6" id="KW-0812">Transmembrane</keyword>
<evidence type="ECO:0000313" key="8">
    <source>
        <dbReference type="EMBL" id="QEG41729.1"/>
    </source>
</evidence>
<evidence type="ECO:0000256" key="4">
    <source>
        <dbReference type="ARBA" id="ARBA00022840"/>
    </source>
</evidence>
<proteinExistence type="predicted"/>
<evidence type="ECO:0000256" key="6">
    <source>
        <dbReference type="SAM" id="Phobius"/>
    </source>
</evidence>
<dbReference type="SMART" id="SM00220">
    <property type="entry name" value="S_TKc"/>
    <property type="match status" value="1"/>
</dbReference>
<protein>
    <submittedName>
        <fullName evidence="8">Serine/threonine-protein kinase PknB</fullName>
        <ecNumber evidence="8">2.7.11.1</ecNumber>
    </submittedName>
</protein>
<keyword evidence="6" id="KW-0472">Membrane</keyword>
<dbReference type="EC" id="2.7.11.1" evidence="8"/>
<sequence>MDAPRREAASRPGPSPGNLAAGLRGLPLAMLTGLLLIFLIGLAVGLSVRRSAERLLAAELSTIRDVDVAAIRLWLGEQAATASELAAKLADSQIAGDLLLTTTDQRPQDASPASAPLQSLAAHIPASDRYIGWALLNLDGRVVAASDARWTDGELPLSPHAWRQVGTGRATVSHPFLTPQPLSTQQRTFPAGSAMMAALAPIHRQSRILGYLALLLDPADQLAELLNAAQPGDTGETYLFDRQGRMLSASRFPNQLRELGLLSRDGTADGTLDVLVRDPQVNLTRGQTPDTPPLARPLTAMAEDATRGGTGVDARGYNDYRGVPVVGAWTWLEQYQLGVVTEIDTAEAHQPWRILRLAFWTMTGTLSAIGVMLVAHNVHSQQQQRRTAADDSQPRRLGGYELGEALGSGGMGTVYRGHHQLLRRPVAIKVLEAPGTDTRAIERFEREVQRTSELQHPNTIQIYDYGRAPDGTFYYVMELVKGLDLAQLTETYGPQPPARVVHILTQVCGSLAEAHDRGLVHRDIKPANLLLSSPAGVCDYIKVVDFGLVKDVSGVDSNAVTKVESLTGTPLYMSPEAIRDATQVDARADIYSLGAVGYYLLSGHHLFDADAPVDICMLQVGQMPPRPSKRLGRELPEDLQDLLMACLQKSVNDRPQSIAQVLEGLQRCGSNGQWSIDDAEHWWTAVHETERVNRNPLASLLEKDPVIADRVRRGSRTVAD</sequence>
<dbReference type="GO" id="GO:0005524">
    <property type="term" value="F:ATP binding"/>
    <property type="evidence" value="ECO:0007669"/>
    <property type="project" value="UniProtKB-UniRule"/>
</dbReference>
<dbReference type="Gene3D" id="3.30.450.20">
    <property type="entry name" value="PAS domain"/>
    <property type="match status" value="1"/>
</dbReference>
<keyword evidence="9" id="KW-1185">Reference proteome</keyword>
<evidence type="ECO:0000256" key="3">
    <source>
        <dbReference type="ARBA" id="ARBA00022777"/>
    </source>
</evidence>
<dbReference type="SUPFAM" id="SSF56112">
    <property type="entry name" value="Protein kinase-like (PK-like)"/>
    <property type="match status" value="1"/>
</dbReference>
<dbReference type="PANTHER" id="PTHR43289:SF6">
    <property type="entry name" value="SERINE_THREONINE-PROTEIN KINASE NEKL-3"/>
    <property type="match status" value="1"/>
</dbReference>
<dbReference type="GO" id="GO:0004674">
    <property type="term" value="F:protein serine/threonine kinase activity"/>
    <property type="evidence" value="ECO:0007669"/>
    <property type="project" value="UniProtKB-EC"/>
</dbReference>
<organism evidence="8 9">
    <name type="scientific">Roseimaritima ulvae</name>
    <dbReference type="NCBI Taxonomy" id="980254"/>
    <lineage>
        <taxon>Bacteria</taxon>
        <taxon>Pseudomonadati</taxon>
        <taxon>Planctomycetota</taxon>
        <taxon>Planctomycetia</taxon>
        <taxon>Pirellulales</taxon>
        <taxon>Pirellulaceae</taxon>
        <taxon>Roseimaritima</taxon>
    </lineage>
</organism>
<dbReference type="KEGG" id="rul:UC8_37550"/>
<evidence type="ECO:0000259" key="7">
    <source>
        <dbReference type="PROSITE" id="PS50011"/>
    </source>
</evidence>
<dbReference type="AlphaFoldDB" id="A0A5B9QUT3"/>
<dbReference type="PANTHER" id="PTHR43289">
    <property type="entry name" value="MITOGEN-ACTIVATED PROTEIN KINASE KINASE KINASE 20-RELATED"/>
    <property type="match status" value="1"/>
</dbReference>
<dbReference type="RefSeq" id="WP_068135413.1">
    <property type="nucleotide sequence ID" value="NZ_CP042914.1"/>
</dbReference>
<dbReference type="PROSITE" id="PS00108">
    <property type="entry name" value="PROTEIN_KINASE_ST"/>
    <property type="match status" value="1"/>
</dbReference>
<evidence type="ECO:0000256" key="1">
    <source>
        <dbReference type="ARBA" id="ARBA00022679"/>
    </source>
</evidence>
<keyword evidence="4 5" id="KW-0067">ATP-binding</keyword>
<feature type="domain" description="Protein kinase" evidence="7">
    <location>
        <begin position="400"/>
        <end position="684"/>
    </location>
</feature>
<feature type="binding site" evidence="5">
    <location>
        <position position="429"/>
    </location>
    <ligand>
        <name>ATP</name>
        <dbReference type="ChEBI" id="CHEBI:30616"/>
    </ligand>
</feature>
<dbReference type="InterPro" id="IPR000719">
    <property type="entry name" value="Prot_kinase_dom"/>
</dbReference>
<reference evidence="8 9" key="1">
    <citation type="submission" date="2019-08" db="EMBL/GenBank/DDBJ databases">
        <title>Deep-cultivation of Planctomycetes and their phenomic and genomic characterization uncovers novel biology.</title>
        <authorList>
            <person name="Wiegand S."/>
            <person name="Jogler M."/>
            <person name="Boedeker C."/>
            <person name="Pinto D."/>
            <person name="Vollmers J."/>
            <person name="Rivas-Marin E."/>
            <person name="Kohn T."/>
            <person name="Peeters S.H."/>
            <person name="Heuer A."/>
            <person name="Rast P."/>
            <person name="Oberbeckmann S."/>
            <person name="Bunk B."/>
            <person name="Jeske O."/>
            <person name="Meyerdierks A."/>
            <person name="Storesund J.E."/>
            <person name="Kallscheuer N."/>
            <person name="Luecker S."/>
            <person name="Lage O.M."/>
            <person name="Pohl T."/>
            <person name="Merkel B.J."/>
            <person name="Hornburger P."/>
            <person name="Mueller R.-W."/>
            <person name="Bruemmer F."/>
            <person name="Labrenz M."/>
            <person name="Spormann A.M."/>
            <person name="Op den Camp H."/>
            <person name="Overmann J."/>
            <person name="Amann R."/>
            <person name="Jetten M.S.M."/>
            <person name="Mascher T."/>
            <person name="Medema M.H."/>
            <person name="Devos D.P."/>
            <person name="Kaster A.-K."/>
            <person name="Ovreas L."/>
            <person name="Rohde M."/>
            <person name="Galperin M.Y."/>
            <person name="Jogler C."/>
        </authorList>
    </citation>
    <scope>NUCLEOTIDE SEQUENCE [LARGE SCALE GENOMIC DNA]</scope>
    <source>
        <strain evidence="8 9">UC8</strain>
    </source>
</reference>
<dbReference type="InterPro" id="IPR011009">
    <property type="entry name" value="Kinase-like_dom_sf"/>
</dbReference>
<keyword evidence="3 8" id="KW-0418">Kinase</keyword>
<dbReference type="PROSITE" id="PS00107">
    <property type="entry name" value="PROTEIN_KINASE_ATP"/>
    <property type="match status" value="1"/>
</dbReference>
<dbReference type="InterPro" id="IPR008271">
    <property type="entry name" value="Ser/Thr_kinase_AS"/>
</dbReference>
<dbReference type="Gene3D" id="3.30.200.20">
    <property type="entry name" value="Phosphorylase Kinase, domain 1"/>
    <property type="match status" value="1"/>
</dbReference>
<feature type="transmembrane region" description="Helical" evidence="6">
    <location>
        <begin position="26"/>
        <end position="46"/>
    </location>
</feature>
<evidence type="ECO:0000256" key="2">
    <source>
        <dbReference type="ARBA" id="ARBA00022741"/>
    </source>
</evidence>
<dbReference type="Pfam" id="PF00069">
    <property type="entry name" value="Pkinase"/>
    <property type="match status" value="1"/>
</dbReference>
<dbReference type="Proteomes" id="UP000325286">
    <property type="component" value="Chromosome"/>
</dbReference>
<dbReference type="InterPro" id="IPR017441">
    <property type="entry name" value="Protein_kinase_ATP_BS"/>
</dbReference>
<dbReference type="CDD" id="cd14014">
    <property type="entry name" value="STKc_PknB_like"/>
    <property type="match status" value="1"/>
</dbReference>
<keyword evidence="6" id="KW-1133">Transmembrane helix</keyword>
<dbReference type="Gene3D" id="1.10.510.10">
    <property type="entry name" value="Transferase(Phosphotransferase) domain 1"/>
    <property type="match status" value="1"/>
</dbReference>
<accession>A0A5B9QUT3</accession>
<evidence type="ECO:0000313" key="9">
    <source>
        <dbReference type="Proteomes" id="UP000325286"/>
    </source>
</evidence>
<dbReference type="OrthoDB" id="6111975at2"/>
<gene>
    <name evidence="8" type="primary">pknB_25</name>
    <name evidence="8" type="ORF">UC8_37550</name>
</gene>
<dbReference type="EMBL" id="CP042914">
    <property type="protein sequence ID" value="QEG41729.1"/>
    <property type="molecule type" value="Genomic_DNA"/>
</dbReference>
<keyword evidence="2 5" id="KW-0547">Nucleotide-binding</keyword>
<feature type="transmembrane region" description="Helical" evidence="6">
    <location>
        <begin position="357"/>
        <end position="375"/>
    </location>
</feature>